<dbReference type="InterPro" id="IPR036291">
    <property type="entry name" value="NAD(P)-bd_dom_sf"/>
</dbReference>
<dbReference type="AlphaFoldDB" id="A0A6B2R1K2"/>
<dbReference type="Gene3D" id="3.40.50.720">
    <property type="entry name" value="NAD(P)-binding Rossmann-like Domain"/>
    <property type="match status" value="1"/>
</dbReference>
<dbReference type="PANTHER" id="PTHR43245:SF53">
    <property type="entry name" value="EPIMERASE-RELATED"/>
    <property type="match status" value="1"/>
</dbReference>
<dbReference type="Gene3D" id="3.90.25.10">
    <property type="entry name" value="UDP-galactose 4-epimerase, domain 1"/>
    <property type="match status" value="1"/>
</dbReference>
<dbReference type="InterPro" id="IPR050177">
    <property type="entry name" value="Lipid_A_modif_metabolic_enz"/>
</dbReference>
<proteinExistence type="predicted"/>
<accession>A0A6B2R1K2</accession>
<evidence type="ECO:0000259" key="1">
    <source>
        <dbReference type="Pfam" id="PF01370"/>
    </source>
</evidence>
<dbReference type="PANTHER" id="PTHR43245">
    <property type="entry name" value="BIFUNCTIONAL POLYMYXIN RESISTANCE PROTEIN ARNA"/>
    <property type="match status" value="1"/>
</dbReference>
<dbReference type="Pfam" id="PF01370">
    <property type="entry name" value="Epimerase"/>
    <property type="match status" value="1"/>
</dbReference>
<sequence>MSLNSRALNSGVLPRVLITGLQGFTGRYMAAELEQNGYEVWGIGSSNPDEPRTLQADLTDTASLIAAIQKVQPQYVVHLAGIAFVGHGQPKAFYDINLVGTRNLLEALAPVSDQLRCVLLASSANVYGNLQGGLLNETNPTNPANDYAVSKLAMEYMAKIWAPHIPVVIARPFNYTGVGQSDSFLIPKIVSHFVHKRDTIELGNMDVWREFNDVRDVVHAYRKLIEAAPVEQTINVCSSNLVSLRDALSLASEMTGHTLNVTVNPAFVRPNEVLKLGGETTLLKTFVPDWKPRALRETLAWMIDAESKHLCQL</sequence>
<dbReference type="SUPFAM" id="SSF51735">
    <property type="entry name" value="NAD(P)-binding Rossmann-fold domains"/>
    <property type="match status" value="1"/>
</dbReference>
<feature type="domain" description="NAD-dependent epimerase/dehydratase" evidence="1">
    <location>
        <begin position="16"/>
        <end position="237"/>
    </location>
</feature>
<protein>
    <submittedName>
        <fullName evidence="2">NAD-dependent epimerase/dehydratase family protein</fullName>
    </submittedName>
</protein>
<dbReference type="InterPro" id="IPR001509">
    <property type="entry name" value="Epimerase_deHydtase"/>
</dbReference>
<evidence type="ECO:0000313" key="2">
    <source>
        <dbReference type="EMBL" id="NDY83514.1"/>
    </source>
</evidence>
<name>A0A6B2R1K2_9BURK</name>
<dbReference type="RefSeq" id="WP_163654739.1">
    <property type="nucleotide sequence ID" value="NZ_JAAGRN010000005.1"/>
</dbReference>
<dbReference type="EMBL" id="JAAGRN010000005">
    <property type="protein sequence ID" value="NDY83514.1"/>
    <property type="molecule type" value="Genomic_DNA"/>
</dbReference>
<gene>
    <name evidence="2" type="ORF">G3I67_09745</name>
</gene>
<organism evidence="2">
    <name type="scientific">Sheuella amnicola</name>
    <dbReference type="NCBI Taxonomy" id="2707330"/>
    <lineage>
        <taxon>Bacteria</taxon>
        <taxon>Pseudomonadati</taxon>
        <taxon>Pseudomonadota</taxon>
        <taxon>Betaproteobacteria</taxon>
        <taxon>Burkholderiales</taxon>
        <taxon>Alcaligenaceae</taxon>
        <taxon>Sheuella</taxon>
    </lineage>
</organism>
<comment type="caution">
    <text evidence="2">The sequence shown here is derived from an EMBL/GenBank/DDBJ whole genome shotgun (WGS) entry which is preliminary data.</text>
</comment>
<reference evidence="2" key="1">
    <citation type="submission" date="2020-02" db="EMBL/GenBank/DDBJ databases">
        <authorList>
            <person name="Chen W.-M."/>
        </authorList>
    </citation>
    <scope>NUCLEOTIDE SEQUENCE</scope>
    <source>
        <strain evidence="2">NBD-18</strain>
    </source>
</reference>